<organism evidence="2 3">
    <name type="scientific">Phytophthora pseudosyringae</name>
    <dbReference type="NCBI Taxonomy" id="221518"/>
    <lineage>
        <taxon>Eukaryota</taxon>
        <taxon>Sar</taxon>
        <taxon>Stramenopiles</taxon>
        <taxon>Oomycota</taxon>
        <taxon>Peronosporomycetes</taxon>
        <taxon>Peronosporales</taxon>
        <taxon>Peronosporaceae</taxon>
        <taxon>Phytophthora</taxon>
    </lineage>
</organism>
<evidence type="ECO:0008006" key="4">
    <source>
        <dbReference type="Google" id="ProtNLM"/>
    </source>
</evidence>
<keyword evidence="3" id="KW-1185">Reference proteome</keyword>
<proteinExistence type="predicted"/>
<accession>A0A8T1VBH0</accession>
<dbReference type="Proteomes" id="UP000694044">
    <property type="component" value="Unassembled WGS sequence"/>
</dbReference>
<feature type="region of interest" description="Disordered" evidence="1">
    <location>
        <begin position="86"/>
        <end position="106"/>
    </location>
</feature>
<protein>
    <recommendedName>
        <fullName evidence="4">M96 mating-specific protein family</fullName>
    </recommendedName>
</protein>
<evidence type="ECO:0000313" key="3">
    <source>
        <dbReference type="Proteomes" id="UP000694044"/>
    </source>
</evidence>
<evidence type="ECO:0000256" key="1">
    <source>
        <dbReference type="SAM" id="MobiDB-lite"/>
    </source>
</evidence>
<dbReference type="AlphaFoldDB" id="A0A8T1VBH0"/>
<comment type="caution">
    <text evidence="2">The sequence shown here is derived from an EMBL/GenBank/DDBJ whole genome shotgun (WGS) entry which is preliminary data.</text>
</comment>
<sequence>MDSLQATLDFVAGYDLPLFPDAQAETQLLAMIEEERGVLRFGTDVDHSSDDDVSLGKFALVASSGTSRKGGYLTQDDVCRLVESAPRPQVCSQPTQRRRRGASRKDEIAELRKLATELSKKLESMQTAASERERAAAQNKTGNAVHKKLWKGIASRQLALRRGAEADNATLRTNVALQAKSAANLKRMLKRRYSEEMLEMVPIEKRVRRVMTKTSTDNERVYRELLEGTNHVYAGVDALLEKKGMSKLSCPGRTNRAYPETANGLFIELTDKNLVPFSAARTGQAVWKALCGQKTCDGDMIEAKMCTQHSEQTEDVSTSSMSYTCSAAGHSVFVQERRIGRRYIEDDRVVFVCRCLTEPSSRSLGSHGLLYQETVVIVVRRGQTLASGEDTSVIESYLSVTRCDDGKETTLKFRAPTFVNLAINGWSKKLSLYSDRIENILFDDALNTASTLNCEY</sequence>
<dbReference type="PANTHER" id="PTHR35796:SF3">
    <property type="entry name" value="BHLH DOMAIN-CONTAINING PROTEIN"/>
    <property type="match status" value="1"/>
</dbReference>
<gene>
    <name evidence="2" type="ORF">PHYPSEUDO_010137</name>
</gene>
<dbReference type="EMBL" id="JAGDFM010000428">
    <property type="protein sequence ID" value="KAG7378385.1"/>
    <property type="molecule type" value="Genomic_DNA"/>
</dbReference>
<dbReference type="OrthoDB" id="103157at2759"/>
<dbReference type="PANTHER" id="PTHR35796">
    <property type="entry name" value="HYPOTHETICAL CYTOSOLIC PROTEIN"/>
    <property type="match status" value="1"/>
</dbReference>
<name>A0A8T1VBH0_9STRA</name>
<reference evidence="2" key="1">
    <citation type="submission" date="2021-02" db="EMBL/GenBank/DDBJ databases">
        <authorList>
            <person name="Palmer J.M."/>
        </authorList>
    </citation>
    <scope>NUCLEOTIDE SEQUENCE</scope>
    <source>
        <strain evidence="2">SCRP734</strain>
    </source>
</reference>
<evidence type="ECO:0000313" key="2">
    <source>
        <dbReference type="EMBL" id="KAG7378385.1"/>
    </source>
</evidence>